<dbReference type="CTD" id="8021"/>
<dbReference type="GO" id="GO:0017056">
    <property type="term" value="F:structural constituent of nuclear pore"/>
    <property type="evidence" value="ECO:0007669"/>
    <property type="project" value="TreeGrafter"/>
</dbReference>
<keyword evidence="16" id="KW-1185">Reference proteome</keyword>
<feature type="region of interest" description="Disordered" evidence="14">
    <location>
        <begin position="1566"/>
        <end position="1588"/>
    </location>
</feature>
<dbReference type="GO" id="GO:0006606">
    <property type="term" value="P:protein import into nucleus"/>
    <property type="evidence" value="ECO:0007669"/>
    <property type="project" value="TreeGrafter"/>
</dbReference>
<reference evidence="17" key="1">
    <citation type="submission" date="2025-08" db="UniProtKB">
        <authorList>
            <consortium name="RefSeq"/>
        </authorList>
    </citation>
    <scope>IDENTIFICATION</scope>
    <source>
        <tissue evidence="17">Sperm</tissue>
    </source>
</reference>
<feature type="region of interest" description="Disordered" evidence="14">
    <location>
        <begin position="1499"/>
        <end position="1534"/>
    </location>
</feature>
<organism evidence="16 17">
    <name type="scientific">Petromyzon marinus</name>
    <name type="common">Sea lamprey</name>
    <dbReference type="NCBI Taxonomy" id="7757"/>
    <lineage>
        <taxon>Eukaryota</taxon>
        <taxon>Metazoa</taxon>
        <taxon>Chordata</taxon>
        <taxon>Craniata</taxon>
        <taxon>Vertebrata</taxon>
        <taxon>Cyclostomata</taxon>
        <taxon>Hyperoartia</taxon>
        <taxon>Petromyzontiformes</taxon>
        <taxon>Petromyzontidae</taxon>
        <taxon>Petromyzon</taxon>
    </lineage>
</organism>
<feature type="compositionally biased region" description="Low complexity" evidence="14">
    <location>
        <begin position="436"/>
        <end position="449"/>
    </location>
</feature>
<comment type="function">
    <text evidence="9">Part of the nuclear pore complex. Has a critical role in nucleocytoplasmic transport. May serve as a docking site in the receptor-mediated import of substrates across the nuclear pore complex.</text>
</comment>
<evidence type="ECO:0000256" key="8">
    <source>
        <dbReference type="ARBA" id="ARBA00023242"/>
    </source>
</evidence>
<comment type="subunit">
    <text evidence="10">Homodimer. Part of the nuclear pore complex (NPC). Interacts with NUP88. Interacts with ZFP36; this interaction increases upon lipopolysaccharide (LPS) stimulation. Interacts with DDX19. Interacts with XPO1. Interacts with XPO5.</text>
</comment>
<dbReference type="Proteomes" id="UP001318040">
    <property type="component" value="Chromosome 50"/>
</dbReference>
<feature type="compositionally biased region" description="Low complexity" evidence="14">
    <location>
        <begin position="1506"/>
        <end position="1534"/>
    </location>
</feature>
<feature type="region of interest" description="Disordered" evidence="14">
    <location>
        <begin position="1004"/>
        <end position="1066"/>
    </location>
</feature>
<proteinExistence type="predicted"/>
<keyword evidence="8" id="KW-0539">Nucleus</keyword>
<evidence type="ECO:0000256" key="11">
    <source>
        <dbReference type="ARBA" id="ARBA00068360"/>
    </source>
</evidence>
<feature type="region of interest" description="Disordered" evidence="14">
    <location>
        <begin position="469"/>
        <end position="508"/>
    </location>
</feature>
<dbReference type="PANTHER" id="PTHR23193:SF46">
    <property type="entry name" value="NUCLEAR PORE COMPLEX PROTEIN NUP214"/>
    <property type="match status" value="1"/>
</dbReference>
<dbReference type="InterPro" id="IPR026054">
    <property type="entry name" value="Nucleoporin"/>
</dbReference>
<keyword evidence="7" id="KW-0906">Nuclear pore complex</keyword>
<evidence type="ECO:0000313" key="17">
    <source>
        <dbReference type="RefSeq" id="XP_032829224.1"/>
    </source>
</evidence>
<sequence length="1948" mass="195481">MVDESYAPDRDMKEFQFRQMKRVRAFVPPGLLPCDRVSLLAVSSRYGLLFVGVPSGLRVYETRSLVAANTLGGDMDTVVEDVEHVELLLPQQPHQMSLSSDELTLALCLRHAPGTAVHFYDVRALAKKGRAAPFSVLHLPGAADTCALDMKWNPAAPSVAAVCLSDGGAHVLDVSGPPCISASLPPSASVTAICWSPKGKQLVCGKINGTMAQYTQSLQEKRQIPCAPFYAEDPVRVLDVWWVSTHVFAVVYAAADGSLDCSPQLVLITLPKKDEKTQEKFVNFSDLCFAPKSERQHRYYLHHVDEWDLIVAASSVSTDVGLLAKQKEDPTQWETWTLEDSSRAVCPVNENDDDTLPMGMAIDRSTHMLIPIGEDKSIPAAPMLVLLSTDGLLCPFYMLNKQPGAKAIVAPPQALPTHGERTAPPGGGPVAPPAAPSSTAQGPPPLTAAVAPTLKPAAAPTASTRAWPAASAAAPGAGPSSPPGVRFSFSPSPSLPAPLATSKAVTSMPAEPLRQVPALAQTQAASAMGNFTLGQMLAQPSAAMNSEGPSLFSTLAASPLSGGFSMRFPGTQSQSPATRPISRPPATSIATAGQQLPRAAPPSTTASQPPTNTGRPVTPARHAGPAAAVTAMKPTPQRSSDPYSVGISEEVSHFQRELDALKLRWAEDDFSVGTNEELSRMSHETQGLQVYLEQIKAKTVVQHAGVSRLQTEVLQGFAELEEARSCLERRRDPAYQQLLRQRSLHPASQKQLEEIRRLHRYVTFAIQDINNILDFQWDSYMQGQKQQKKLMVPEREGLYRCLANNRALLMDYLSTVNSLCQQLQTVRARKPLSTWGGGGTLPSPARQALPSWEADLRTLRDALSSTHIQSPSVAPSASFSVARVAQLRNFLSKRTTIVVRSTAPANLSGSAFLSTRRTQDLDAASSVSSVVCRPCLDELDVEQFDDDDDDDDDDGEEYDDNDEDNEDSEYDEQISRVRPSFQAPPPSAAHQPPPLTQHAPLQRTASVAPARVPGLSGAGAKGGGVATAPSATLKYGAPGIVGSEGSHEMPTFVNSNKPASSAAPPSGQGLGVGILLPRQAAAAAAISRNAASKPAVTSAPLTESTLKNVPKVVNVMDLSTFGAKPATNMVTSTAPANKNVAPKPSGGGGSSAAAFSFASHSAFSGGSPFSFSTASDGAAPTGGKTATTAASTEAAAPPQPSSQAPGRAPGGDASFGQFFDILKTANWNPGEPGKTHTGAPFSLASASNGRSLFGQPAPTTTATTAANAASAGKAAAFSFSLPVTTAAAATPTTTSAAVAVTQGPSLSSASAAVAPLPPPNTLSVGDVSPQTVPVASTAPVPSAVPVPPSAGDAAPAPSFVTTTVTATTVTAAAAEEPPSAALVPSAVPGAETPSPPPPAHTPQQETQDSAGAAVVGSEQPTAAMTAQVFSFCMPPASASTPAPGTVAQPTATSAVAPEAPSAAAAPAAAGAATATTAAAAAVPANAAFGVPSAFGQPPTTGVGTFATSTPLATPQPQQQQPQQAAGAPAAASPTPTFGFGQPSGEAFGVAPAFGAAAPTSAPAAATTTAPAAAPPATSTGPFAGTTPPVFGATSGSGVGLFGGGTGSTAGGFFGQPSAGGGGAVSAFGQAAPAAAAAAAPVSGATTGTVATTGFGFGSTSGFGSQSSSAPAFGQPAAGGGGAFGQPAAGSAGSLFGGTGGSGFFSGLGSKPSQEAANKNPFGQTNAGGLFAGSSNPPSLFGASAPAFCSPTSGTGGFGEQKPAGAGGTFSGGASVAAQGFGAISSPCKTPGFGGPPAFGSPPSFGGSPAFGAAPAFGAVPAFGSPVQAGAAPSAPAKVFGEGTVAASSGSFGFGVVGSAPSFGNLANQANLPSFGSVSAVSGGTTTFGSAPSGFGAPAQGFGAPAQGFGAQPTTFGGFGGGGGGTGFGSTGFGSQSTPSGSAFSGWRS</sequence>
<feature type="region of interest" description="Disordered" evidence="14">
    <location>
        <begin position="415"/>
        <end position="449"/>
    </location>
</feature>
<feature type="compositionally biased region" description="Low complexity" evidence="14">
    <location>
        <begin position="597"/>
        <end position="611"/>
    </location>
</feature>
<dbReference type="GO" id="GO:0006406">
    <property type="term" value="P:mRNA export from nucleus"/>
    <property type="evidence" value="ECO:0007669"/>
    <property type="project" value="UniProtKB-ARBA"/>
</dbReference>
<feature type="compositionally biased region" description="Low complexity" evidence="14">
    <location>
        <begin position="469"/>
        <end position="500"/>
    </location>
</feature>
<dbReference type="FunFam" id="2.130.10.10:FF:000142">
    <property type="entry name" value="Nuclear pore complex protein Nup214"/>
    <property type="match status" value="1"/>
</dbReference>
<dbReference type="RefSeq" id="XP_032829224.1">
    <property type="nucleotide sequence ID" value="XM_032973333.1"/>
</dbReference>
<feature type="compositionally biased region" description="Acidic residues" evidence="14">
    <location>
        <begin position="938"/>
        <end position="972"/>
    </location>
</feature>
<evidence type="ECO:0000256" key="13">
    <source>
        <dbReference type="ARBA" id="ARBA00083901"/>
    </source>
</evidence>
<dbReference type="InterPro" id="IPR039462">
    <property type="entry name" value="Nup159/Nup146_N"/>
</dbReference>
<feature type="region of interest" description="Disordered" evidence="14">
    <location>
        <begin position="1174"/>
        <end position="1215"/>
    </location>
</feature>
<comment type="subcellular location">
    <subcellularLocation>
        <location evidence="1">Nucleus</location>
        <location evidence="1">Nuclear pore complex</location>
    </subcellularLocation>
</comment>
<evidence type="ECO:0000256" key="4">
    <source>
        <dbReference type="ARBA" id="ARBA00022816"/>
    </source>
</evidence>
<dbReference type="GO" id="GO:0005643">
    <property type="term" value="C:nuclear pore"/>
    <property type="evidence" value="ECO:0007669"/>
    <property type="project" value="UniProtKB-SubCell"/>
</dbReference>
<evidence type="ECO:0000259" key="15">
    <source>
        <dbReference type="Pfam" id="PF16755"/>
    </source>
</evidence>
<feature type="compositionally biased region" description="Low complexity" evidence="14">
    <location>
        <begin position="1174"/>
        <end position="1207"/>
    </location>
</feature>
<feature type="compositionally biased region" description="Pro residues" evidence="14">
    <location>
        <begin position="426"/>
        <end position="435"/>
    </location>
</feature>
<keyword evidence="5" id="KW-0653">Protein transport</keyword>
<evidence type="ECO:0000256" key="10">
    <source>
        <dbReference type="ARBA" id="ARBA00063892"/>
    </source>
</evidence>
<name>A0AAJ7U3W1_PETMA</name>
<dbReference type="Gene3D" id="2.130.10.10">
    <property type="entry name" value="YVTN repeat-like/Quinoprotein amine dehydrogenase"/>
    <property type="match status" value="1"/>
</dbReference>
<feature type="region of interest" description="Disordered" evidence="14">
    <location>
        <begin position="1926"/>
        <end position="1948"/>
    </location>
</feature>
<feature type="compositionally biased region" description="Low complexity" evidence="14">
    <location>
        <begin position="1373"/>
        <end position="1392"/>
    </location>
</feature>
<evidence type="ECO:0000256" key="5">
    <source>
        <dbReference type="ARBA" id="ARBA00022927"/>
    </source>
</evidence>
<evidence type="ECO:0000313" key="16">
    <source>
        <dbReference type="Proteomes" id="UP001318040"/>
    </source>
</evidence>
<dbReference type="GO" id="GO:0008139">
    <property type="term" value="F:nuclear localization sequence binding"/>
    <property type="evidence" value="ECO:0007669"/>
    <property type="project" value="TreeGrafter"/>
</dbReference>
<gene>
    <name evidence="17" type="primary">NUP214</name>
</gene>
<evidence type="ECO:0000256" key="6">
    <source>
        <dbReference type="ARBA" id="ARBA00023010"/>
    </source>
</evidence>
<keyword evidence="3" id="KW-0677">Repeat</keyword>
<evidence type="ECO:0000256" key="1">
    <source>
        <dbReference type="ARBA" id="ARBA00004567"/>
    </source>
</evidence>
<evidence type="ECO:0000256" key="3">
    <source>
        <dbReference type="ARBA" id="ARBA00022737"/>
    </source>
</evidence>
<feature type="region of interest" description="Disordered" evidence="14">
    <location>
        <begin position="1373"/>
        <end position="1418"/>
    </location>
</feature>
<dbReference type="PANTHER" id="PTHR23193">
    <property type="entry name" value="NUCLEAR PORE COMPLEX PROTEIN NUP"/>
    <property type="match status" value="1"/>
</dbReference>
<feature type="region of interest" description="Disordered" evidence="14">
    <location>
        <begin position="938"/>
        <end position="974"/>
    </location>
</feature>
<evidence type="ECO:0000256" key="12">
    <source>
        <dbReference type="ARBA" id="ARBA00077390"/>
    </source>
</evidence>
<dbReference type="SUPFAM" id="SSF117289">
    <property type="entry name" value="Nucleoporin domain"/>
    <property type="match status" value="1"/>
</dbReference>
<keyword evidence="4" id="KW-0509">mRNA transport</keyword>
<evidence type="ECO:0000256" key="7">
    <source>
        <dbReference type="ARBA" id="ARBA00023132"/>
    </source>
</evidence>
<keyword evidence="6" id="KW-0811">Translocation</keyword>
<keyword evidence="2" id="KW-0813">Transport</keyword>
<evidence type="ECO:0000256" key="9">
    <source>
        <dbReference type="ARBA" id="ARBA00055090"/>
    </source>
</evidence>
<accession>A0AAJ7U3W1</accession>
<feature type="compositionally biased region" description="Low complexity" evidence="14">
    <location>
        <begin position="1932"/>
        <end position="1941"/>
    </location>
</feature>
<evidence type="ECO:0000256" key="2">
    <source>
        <dbReference type="ARBA" id="ARBA00022448"/>
    </source>
</evidence>
<protein>
    <recommendedName>
        <fullName evidence="11">Nuclear pore complex protein Nup214</fullName>
    </recommendedName>
    <alternativeName>
        <fullName evidence="13">214 kDa nucleoporin</fullName>
    </alternativeName>
    <alternativeName>
        <fullName evidence="12">Nucleoporin Nup214</fullName>
    </alternativeName>
</protein>
<dbReference type="InterPro" id="IPR015943">
    <property type="entry name" value="WD40/YVTN_repeat-like_dom_sf"/>
</dbReference>
<feature type="region of interest" description="Disordered" evidence="14">
    <location>
        <begin position="563"/>
        <end position="644"/>
    </location>
</feature>
<evidence type="ECO:0000256" key="14">
    <source>
        <dbReference type="SAM" id="MobiDB-lite"/>
    </source>
</evidence>
<feature type="compositionally biased region" description="Gly residues" evidence="14">
    <location>
        <begin position="1016"/>
        <end position="1025"/>
    </location>
</feature>
<feature type="domain" description="Nucleoporin Nup159/Nup146 N-terminal" evidence="15">
    <location>
        <begin position="33"/>
        <end position="393"/>
    </location>
</feature>
<dbReference type="Pfam" id="PF16755">
    <property type="entry name" value="Beta-prop_NUP159_NUP214"/>
    <property type="match status" value="1"/>
</dbReference>